<name>A0ABY5FPG2_9BACL</name>
<dbReference type="InterPro" id="IPR036166">
    <property type="entry name" value="YxeA-like_sf"/>
</dbReference>
<dbReference type="Gene3D" id="2.40.50.480">
    <property type="match status" value="1"/>
</dbReference>
<dbReference type="Pfam" id="PF06486">
    <property type="entry name" value="DUF1093"/>
    <property type="match status" value="1"/>
</dbReference>
<dbReference type="RefSeq" id="WP_255177743.1">
    <property type="nucleotide sequence ID" value="NZ_CP101462.1"/>
</dbReference>
<accession>A0ABY5FPG2</accession>
<dbReference type="InterPro" id="IPR006542">
    <property type="entry name" value="DUF1093"/>
</dbReference>
<protein>
    <submittedName>
        <fullName evidence="2">YxeA family protein</fullName>
    </submittedName>
</protein>
<organism evidence="2 3">
    <name type="scientific">Exiguobacterium aurantiacum</name>
    <dbReference type="NCBI Taxonomy" id="33987"/>
    <lineage>
        <taxon>Bacteria</taxon>
        <taxon>Bacillati</taxon>
        <taxon>Bacillota</taxon>
        <taxon>Bacilli</taxon>
        <taxon>Bacillales</taxon>
        <taxon>Bacillales Family XII. Incertae Sedis</taxon>
        <taxon>Exiguobacterium</taxon>
    </lineage>
</organism>
<dbReference type="Proteomes" id="UP001060325">
    <property type="component" value="Chromosome"/>
</dbReference>
<dbReference type="NCBIfam" id="TIGR01655">
    <property type="entry name" value="yxeA_fam"/>
    <property type="match status" value="1"/>
</dbReference>
<proteinExistence type="predicted"/>
<dbReference type="EMBL" id="CP101462">
    <property type="protein sequence ID" value="UTT43336.1"/>
    <property type="molecule type" value="Genomic_DNA"/>
</dbReference>
<keyword evidence="3" id="KW-1185">Reference proteome</keyword>
<feature type="region of interest" description="Disordered" evidence="1">
    <location>
        <begin position="93"/>
        <end position="116"/>
    </location>
</feature>
<sequence>MKRAWTIGGIVLILFLGWKFVDTDRLFADVYYAKVPSSEAIDRGTTYTYEMIGYDEDGKKRPITFQDPRRLAEGDFLKVYVKDEGRVTAYEPVAESEVPDQLKDEQTDEPVAIPLP</sequence>
<evidence type="ECO:0000256" key="1">
    <source>
        <dbReference type="SAM" id="MobiDB-lite"/>
    </source>
</evidence>
<evidence type="ECO:0000313" key="3">
    <source>
        <dbReference type="Proteomes" id="UP001060325"/>
    </source>
</evidence>
<gene>
    <name evidence="2" type="ORF">NMQ00_02205</name>
</gene>
<dbReference type="SUPFAM" id="SSF159121">
    <property type="entry name" value="BC4932-like"/>
    <property type="match status" value="1"/>
</dbReference>
<dbReference type="PANTHER" id="PTHR36433">
    <property type="entry name" value="HYPOTHETICAL CYTOSOLIC PROTEIN"/>
    <property type="match status" value="1"/>
</dbReference>
<dbReference type="PANTHER" id="PTHR36433:SF2">
    <property type="entry name" value="YXEA FAMILY PROTEIN"/>
    <property type="match status" value="1"/>
</dbReference>
<evidence type="ECO:0000313" key="2">
    <source>
        <dbReference type="EMBL" id="UTT43336.1"/>
    </source>
</evidence>
<reference evidence="2" key="1">
    <citation type="submission" date="2022-07" db="EMBL/GenBank/DDBJ databases">
        <title>Complete genome of CX2.</title>
        <authorList>
            <person name="Cao G."/>
        </authorList>
    </citation>
    <scope>NUCLEOTIDE SEQUENCE</scope>
    <source>
        <strain evidence="2">CX2</strain>
    </source>
</reference>